<dbReference type="Proteomes" id="UP000186922">
    <property type="component" value="Unassembled WGS sequence"/>
</dbReference>
<gene>
    <name evidence="1" type="primary">RvY_18248-1</name>
    <name evidence="1" type="synonym">RvY_18248.1</name>
    <name evidence="1" type="ORF">RvY_18248</name>
</gene>
<comment type="caution">
    <text evidence="1">The sequence shown here is derived from an EMBL/GenBank/DDBJ whole genome shotgun (WGS) entry which is preliminary data.</text>
</comment>
<dbReference type="AlphaFoldDB" id="A0A1D1W519"/>
<sequence length="84" mass="9707">MAVNKAISPTRCTPRLFETLPNFLLKVHHFGRAHCQSLYRLFKISTLDTLEKTDGETTDHHILPEPEWYCVPPSLIKEKMSTPE</sequence>
<keyword evidence="2" id="KW-1185">Reference proteome</keyword>
<evidence type="ECO:0000313" key="1">
    <source>
        <dbReference type="EMBL" id="GAV08582.1"/>
    </source>
</evidence>
<name>A0A1D1W519_RAMVA</name>
<organism evidence="1 2">
    <name type="scientific">Ramazzottius varieornatus</name>
    <name type="common">Water bear</name>
    <name type="synonym">Tardigrade</name>
    <dbReference type="NCBI Taxonomy" id="947166"/>
    <lineage>
        <taxon>Eukaryota</taxon>
        <taxon>Metazoa</taxon>
        <taxon>Ecdysozoa</taxon>
        <taxon>Tardigrada</taxon>
        <taxon>Eutardigrada</taxon>
        <taxon>Parachela</taxon>
        <taxon>Hypsibioidea</taxon>
        <taxon>Ramazzottiidae</taxon>
        <taxon>Ramazzottius</taxon>
    </lineage>
</organism>
<accession>A0A1D1W519</accession>
<protein>
    <submittedName>
        <fullName evidence="1">Uncharacterized protein</fullName>
    </submittedName>
</protein>
<proteinExistence type="predicted"/>
<evidence type="ECO:0000313" key="2">
    <source>
        <dbReference type="Proteomes" id="UP000186922"/>
    </source>
</evidence>
<reference evidence="1 2" key="1">
    <citation type="journal article" date="2016" name="Nat. Commun.">
        <title>Extremotolerant tardigrade genome and improved radiotolerance of human cultured cells by tardigrade-unique protein.</title>
        <authorList>
            <person name="Hashimoto T."/>
            <person name="Horikawa D.D."/>
            <person name="Saito Y."/>
            <person name="Kuwahara H."/>
            <person name="Kozuka-Hata H."/>
            <person name="Shin-I T."/>
            <person name="Minakuchi Y."/>
            <person name="Ohishi K."/>
            <person name="Motoyama A."/>
            <person name="Aizu T."/>
            <person name="Enomoto A."/>
            <person name="Kondo K."/>
            <person name="Tanaka S."/>
            <person name="Hara Y."/>
            <person name="Koshikawa S."/>
            <person name="Sagara H."/>
            <person name="Miura T."/>
            <person name="Yokobori S."/>
            <person name="Miyagawa K."/>
            <person name="Suzuki Y."/>
            <person name="Kubo T."/>
            <person name="Oyama M."/>
            <person name="Kohara Y."/>
            <person name="Fujiyama A."/>
            <person name="Arakawa K."/>
            <person name="Katayama T."/>
            <person name="Toyoda A."/>
            <person name="Kunieda T."/>
        </authorList>
    </citation>
    <scope>NUCLEOTIDE SEQUENCE [LARGE SCALE GENOMIC DNA]</scope>
    <source>
        <strain evidence="1 2">YOKOZUNA-1</strain>
    </source>
</reference>
<dbReference type="EMBL" id="BDGG01000018">
    <property type="protein sequence ID" value="GAV08582.1"/>
    <property type="molecule type" value="Genomic_DNA"/>
</dbReference>